<evidence type="ECO:0000313" key="4">
    <source>
        <dbReference type="EMBL" id="PIS22774.1"/>
    </source>
</evidence>
<dbReference type="GO" id="GO:0003735">
    <property type="term" value="F:structural constituent of ribosome"/>
    <property type="evidence" value="ECO:0007669"/>
    <property type="project" value="InterPro"/>
</dbReference>
<accession>A0A2H0XCV7</accession>
<protein>
    <recommendedName>
        <fullName evidence="2 3">Small ribosomal subunit protein bS6</fullName>
    </recommendedName>
</protein>
<proteinExistence type="inferred from homology"/>
<dbReference type="PANTHER" id="PTHR21011">
    <property type="entry name" value="MITOCHONDRIAL 28S RIBOSOMAL PROTEIN S6"/>
    <property type="match status" value="1"/>
</dbReference>
<dbReference type="AlphaFoldDB" id="A0A2H0XCV7"/>
<gene>
    <name evidence="3 4" type="primary">rpsF</name>
    <name evidence="4" type="ORF">COT50_00140</name>
</gene>
<dbReference type="GO" id="GO:0005737">
    <property type="term" value="C:cytoplasm"/>
    <property type="evidence" value="ECO:0007669"/>
    <property type="project" value="UniProtKB-ARBA"/>
</dbReference>
<dbReference type="HAMAP" id="MF_00360">
    <property type="entry name" value="Ribosomal_bS6"/>
    <property type="match status" value="1"/>
</dbReference>
<keyword evidence="3 4" id="KW-0689">Ribosomal protein</keyword>
<organism evidence="4 5">
    <name type="scientific">candidate division WWE3 bacterium CG08_land_8_20_14_0_20_41_10</name>
    <dbReference type="NCBI Taxonomy" id="1975085"/>
    <lineage>
        <taxon>Bacteria</taxon>
        <taxon>Katanobacteria</taxon>
    </lineage>
</organism>
<dbReference type="GO" id="GO:0005840">
    <property type="term" value="C:ribosome"/>
    <property type="evidence" value="ECO:0007669"/>
    <property type="project" value="UniProtKB-KW"/>
</dbReference>
<evidence type="ECO:0000256" key="2">
    <source>
        <dbReference type="ARBA" id="ARBA00035294"/>
    </source>
</evidence>
<evidence type="ECO:0000256" key="1">
    <source>
        <dbReference type="ARBA" id="ARBA00009512"/>
    </source>
</evidence>
<dbReference type="Gene3D" id="3.30.70.60">
    <property type="match status" value="1"/>
</dbReference>
<keyword evidence="3" id="KW-0694">RNA-binding</keyword>
<dbReference type="CDD" id="cd00473">
    <property type="entry name" value="bS6"/>
    <property type="match status" value="1"/>
</dbReference>
<evidence type="ECO:0000313" key="5">
    <source>
        <dbReference type="Proteomes" id="UP000231252"/>
    </source>
</evidence>
<comment type="caution">
    <text evidence="4">The sequence shown here is derived from an EMBL/GenBank/DDBJ whole genome shotgun (WGS) entry which is preliminary data.</text>
</comment>
<evidence type="ECO:0000256" key="3">
    <source>
        <dbReference type="HAMAP-Rule" id="MF_00360"/>
    </source>
</evidence>
<keyword evidence="3" id="KW-0687">Ribonucleoprotein</keyword>
<dbReference type="InterPro" id="IPR035980">
    <property type="entry name" value="Ribosomal_bS6_sf"/>
</dbReference>
<dbReference type="GO" id="GO:0006412">
    <property type="term" value="P:translation"/>
    <property type="evidence" value="ECO:0007669"/>
    <property type="project" value="UniProtKB-UniRule"/>
</dbReference>
<dbReference type="InterPro" id="IPR020814">
    <property type="entry name" value="Ribosomal_S6_plastid/chlpt"/>
</dbReference>
<dbReference type="PANTHER" id="PTHR21011:SF1">
    <property type="entry name" value="SMALL RIBOSOMAL SUBUNIT PROTEIN BS6M"/>
    <property type="match status" value="1"/>
</dbReference>
<dbReference type="EMBL" id="PEYU01000002">
    <property type="protein sequence ID" value="PIS22774.1"/>
    <property type="molecule type" value="Genomic_DNA"/>
</dbReference>
<dbReference type="GO" id="GO:1990904">
    <property type="term" value="C:ribonucleoprotein complex"/>
    <property type="evidence" value="ECO:0007669"/>
    <property type="project" value="UniProtKB-KW"/>
</dbReference>
<sequence>MKKYELMIIIKSKLSEESARSLSNSNKDLVSTNGGKILNGNFWGKRKFAYEIKSQTEGWYDVIQFEGDEVGVSKIKEKFNVIDDLVRYLLILVDPEPTDGGKNGKKSK</sequence>
<dbReference type="GO" id="GO:0070181">
    <property type="term" value="F:small ribosomal subunit rRNA binding"/>
    <property type="evidence" value="ECO:0007669"/>
    <property type="project" value="TreeGrafter"/>
</dbReference>
<reference evidence="5" key="1">
    <citation type="submission" date="2017-09" db="EMBL/GenBank/DDBJ databases">
        <title>Depth-based differentiation of microbial function through sediment-hosted aquifers and enrichment of novel symbionts in the deep terrestrial subsurface.</title>
        <authorList>
            <person name="Probst A.J."/>
            <person name="Ladd B."/>
            <person name="Jarett J.K."/>
            <person name="Geller-Mcgrath D.E."/>
            <person name="Sieber C.M.K."/>
            <person name="Emerson J.B."/>
            <person name="Anantharaman K."/>
            <person name="Thomas B.C."/>
            <person name="Malmstrom R."/>
            <person name="Stieglmeier M."/>
            <person name="Klingl A."/>
            <person name="Woyke T."/>
            <person name="Ryan C.M."/>
            <person name="Banfield J.F."/>
        </authorList>
    </citation>
    <scope>NUCLEOTIDE SEQUENCE [LARGE SCALE GENOMIC DNA]</scope>
</reference>
<keyword evidence="3" id="KW-0699">rRNA-binding</keyword>
<comment type="function">
    <text evidence="3">Binds together with bS18 to 16S ribosomal RNA.</text>
</comment>
<dbReference type="NCBIfam" id="TIGR00166">
    <property type="entry name" value="S6"/>
    <property type="match status" value="1"/>
</dbReference>
<dbReference type="InterPro" id="IPR014717">
    <property type="entry name" value="Transl_elong_EF1B/ribsomal_bS6"/>
</dbReference>
<name>A0A2H0XCV7_UNCKA</name>
<dbReference type="Pfam" id="PF01250">
    <property type="entry name" value="Ribosomal_S6"/>
    <property type="match status" value="1"/>
</dbReference>
<dbReference type="Proteomes" id="UP000231252">
    <property type="component" value="Unassembled WGS sequence"/>
</dbReference>
<comment type="similarity">
    <text evidence="1 3">Belongs to the bacterial ribosomal protein bS6 family.</text>
</comment>
<dbReference type="SUPFAM" id="SSF54995">
    <property type="entry name" value="Ribosomal protein S6"/>
    <property type="match status" value="1"/>
</dbReference>
<dbReference type="InterPro" id="IPR000529">
    <property type="entry name" value="Ribosomal_bS6"/>
</dbReference>